<reference evidence="2 3" key="1">
    <citation type="submission" date="2022-07" db="EMBL/GenBank/DDBJ databases">
        <title>Genome-wide signatures of adaptation to extreme environments.</title>
        <authorList>
            <person name="Cho C.H."/>
            <person name="Yoon H.S."/>
        </authorList>
    </citation>
    <scope>NUCLEOTIDE SEQUENCE [LARGE SCALE GENOMIC DNA]</scope>
    <source>
        <strain evidence="2 3">DBV 063 E5</strain>
    </source>
</reference>
<proteinExistence type="predicted"/>
<feature type="region of interest" description="Disordered" evidence="1">
    <location>
        <begin position="1"/>
        <end position="34"/>
    </location>
</feature>
<evidence type="ECO:0000313" key="3">
    <source>
        <dbReference type="Proteomes" id="UP001301350"/>
    </source>
</evidence>
<dbReference type="AlphaFoldDB" id="A0AAV9IW41"/>
<protein>
    <recommendedName>
        <fullName evidence="4">RPA-interacting protein C-terminal domain-containing protein</fullName>
    </recommendedName>
</protein>
<dbReference type="PANTHER" id="PTHR31742:SF1">
    <property type="entry name" value="RPA-INTERACTING PROTEIN"/>
    <property type="match status" value="1"/>
</dbReference>
<accession>A0AAV9IW41</accession>
<dbReference type="Proteomes" id="UP001301350">
    <property type="component" value="Unassembled WGS sequence"/>
</dbReference>
<dbReference type="GO" id="GO:0006606">
    <property type="term" value="P:protein import into nucleus"/>
    <property type="evidence" value="ECO:0007669"/>
    <property type="project" value="TreeGrafter"/>
</dbReference>
<evidence type="ECO:0008006" key="4">
    <source>
        <dbReference type="Google" id="ProtNLM"/>
    </source>
</evidence>
<dbReference type="PANTHER" id="PTHR31742">
    <property type="entry name" value="RPA-INTERACTING PROTEIN RPAIN"/>
    <property type="match status" value="1"/>
</dbReference>
<evidence type="ECO:0000256" key="1">
    <source>
        <dbReference type="SAM" id="MobiDB-lite"/>
    </source>
</evidence>
<evidence type="ECO:0000313" key="2">
    <source>
        <dbReference type="EMBL" id="KAK4536503.1"/>
    </source>
</evidence>
<comment type="caution">
    <text evidence="2">The sequence shown here is derived from an EMBL/GenBank/DDBJ whole genome shotgun (WGS) entry which is preliminary data.</text>
</comment>
<sequence length="273" mass="29473">MWLTRPTRSGERVGHGQAGDRALTVGGGQGDRMTEERRARLYRACLQRVRAGREQAVARARRLRVMAPPDAPEGAARWSREHLRHVVESEWRQCQELEMGEGGAGKSGTVKGAAVADDDVERLVHAIEAALAEDAELERQAQADAYLSDHAAWAVSENVTHEGEVLSPARPLRPDAVTCAVCCAPGAFTATADIAHCERCGVQVELKAPTAVGERDIALQRLQSMQSRIANFLTAHSLQGCRVGAPPGIIAEHDGHRWLVVQCGGCGAWETVL</sequence>
<name>A0AAV9IW41_CYACA</name>
<gene>
    <name evidence="2" type="ORF">CDCA_CDCA08G2528</name>
</gene>
<dbReference type="GO" id="GO:0005634">
    <property type="term" value="C:nucleus"/>
    <property type="evidence" value="ECO:0007669"/>
    <property type="project" value="TreeGrafter"/>
</dbReference>
<dbReference type="EMBL" id="JANCYW010000008">
    <property type="protein sequence ID" value="KAK4536503.1"/>
    <property type="molecule type" value="Genomic_DNA"/>
</dbReference>
<keyword evidence="3" id="KW-1185">Reference proteome</keyword>
<organism evidence="2 3">
    <name type="scientific">Cyanidium caldarium</name>
    <name type="common">Red alga</name>
    <dbReference type="NCBI Taxonomy" id="2771"/>
    <lineage>
        <taxon>Eukaryota</taxon>
        <taxon>Rhodophyta</taxon>
        <taxon>Bangiophyceae</taxon>
        <taxon>Cyanidiales</taxon>
        <taxon>Cyanidiaceae</taxon>
        <taxon>Cyanidium</taxon>
    </lineage>
</organism>
<dbReference type="InterPro" id="IPR028156">
    <property type="entry name" value="RIP"/>
</dbReference>